<sequence>MKKYIKFVSALGVLGALVSSCGYVGNHPNENAPTDTPAKGEITVAVDESFQNILDAEKYAFEQGYKYTKINVVYKPETEAINMMLNDKARLVVVARELTEKEKKVFEDDRTVYRSYKFAGDALALITNKTNKDTLITVKDVEGLMKGKIKKWSEFGKGGANQEVVLVFDNSNSSNLTFLMDKFGINKKDKVPFFAMKSNKEVIEYVKSHKNAIGVIGTNWISDGDDPASLGFIKDINVMSVTDKPNPTKEDYYQPFGYNLALKKYPLTRVIKCILKESHMGLGTGFINYMCMDQGQLIVLKGGLLPLTRPIQIRTVKIGE</sequence>
<evidence type="ECO:0000259" key="3">
    <source>
        <dbReference type="Pfam" id="PF12849"/>
    </source>
</evidence>
<dbReference type="Pfam" id="PF12849">
    <property type="entry name" value="PBP_like_2"/>
    <property type="match status" value="1"/>
</dbReference>
<evidence type="ECO:0000313" key="4">
    <source>
        <dbReference type="EMBL" id="MDI9861421.1"/>
    </source>
</evidence>
<gene>
    <name evidence="4" type="ORF">QM524_19535</name>
</gene>
<dbReference type="InterPro" id="IPR024370">
    <property type="entry name" value="PBP_domain"/>
</dbReference>
<accession>A0ABT6YCW4</accession>
<dbReference type="Proteomes" id="UP001236507">
    <property type="component" value="Unassembled WGS sequence"/>
</dbReference>
<evidence type="ECO:0000313" key="5">
    <source>
        <dbReference type="Proteomes" id="UP001236507"/>
    </source>
</evidence>
<feature type="chain" id="PRO_5045722748" evidence="2">
    <location>
        <begin position="25"/>
        <end position="320"/>
    </location>
</feature>
<dbReference type="SUPFAM" id="SSF53850">
    <property type="entry name" value="Periplasmic binding protein-like II"/>
    <property type="match status" value="1"/>
</dbReference>
<evidence type="ECO:0000256" key="2">
    <source>
        <dbReference type="SAM" id="SignalP"/>
    </source>
</evidence>
<dbReference type="PANTHER" id="PTHR30570">
    <property type="entry name" value="PERIPLASMIC PHOSPHATE BINDING COMPONENT OF PHOSPHATE ABC TRANSPORTER"/>
    <property type="match status" value="1"/>
</dbReference>
<dbReference type="PANTHER" id="PTHR30570:SF1">
    <property type="entry name" value="PHOSPHATE-BINDING PROTEIN PSTS"/>
    <property type="match status" value="1"/>
</dbReference>
<feature type="signal peptide" evidence="2">
    <location>
        <begin position="1"/>
        <end position="24"/>
    </location>
</feature>
<dbReference type="Gene3D" id="3.40.190.10">
    <property type="entry name" value="Periplasmic binding protein-like II"/>
    <property type="match status" value="2"/>
</dbReference>
<reference evidence="4 5" key="1">
    <citation type="submission" date="2023-05" db="EMBL/GenBank/DDBJ databases">
        <title>Novel species of genus Flectobacillus isolated from stream in China.</title>
        <authorList>
            <person name="Lu H."/>
        </authorList>
    </citation>
    <scope>NUCLEOTIDE SEQUENCE [LARGE SCALE GENOMIC DNA]</scope>
    <source>
        <strain evidence="4 5">KCTC 42575</strain>
    </source>
</reference>
<comment type="caution">
    <text evidence="4">The sequence shown here is derived from an EMBL/GenBank/DDBJ whole genome shotgun (WGS) entry which is preliminary data.</text>
</comment>
<dbReference type="PROSITE" id="PS51257">
    <property type="entry name" value="PROKAR_LIPOPROTEIN"/>
    <property type="match status" value="1"/>
</dbReference>
<name>A0ABT6YCW4_9BACT</name>
<dbReference type="RefSeq" id="WP_095166965.1">
    <property type="nucleotide sequence ID" value="NZ_JASHIF010000019.1"/>
</dbReference>
<evidence type="ECO:0000256" key="1">
    <source>
        <dbReference type="ARBA" id="ARBA00022729"/>
    </source>
</evidence>
<organism evidence="4 5">
    <name type="scientific">Flectobacillus roseus</name>
    <dbReference type="NCBI Taxonomy" id="502259"/>
    <lineage>
        <taxon>Bacteria</taxon>
        <taxon>Pseudomonadati</taxon>
        <taxon>Bacteroidota</taxon>
        <taxon>Cytophagia</taxon>
        <taxon>Cytophagales</taxon>
        <taxon>Flectobacillaceae</taxon>
        <taxon>Flectobacillus</taxon>
    </lineage>
</organism>
<dbReference type="EMBL" id="JASHIF010000019">
    <property type="protein sequence ID" value="MDI9861421.1"/>
    <property type="molecule type" value="Genomic_DNA"/>
</dbReference>
<feature type="domain" description="PBP" evidence="3">
    <location>
        <begin position="32"/>
        <end position="291"/>
    </location>
</feature>
<keyword evidence="1 2" id="KW-0732">Signal</keyword>
<proteinExistence type="predicted"/>
<keyword evidence="5" id="KW-1185">Reference proteome</keyword>
<protein>
    <submittedName>
        <fullName evidence="4">Substrate-binding domain-containing protein</fullName>
    </submittedName>
</protein>
<dbReference type="InterPro" id="IPR050811">
    <property type="entry name" value="Phosphate_ABC_transporter"/>
</dbReference>